<name>A0A3D8QPG8_9HELO</name>
<dbReference type="AlphaFoldDB" id="A0A3D8QPG8"/>
<evidence type="ECO:0000313" key="1">
    <source>
        <dbReference type="EMBL" id="RDW63621.1"/>
    </source>
</evidence>
<organism evidence="1 2">
    <name type="scientific">Coleophoma cylindrospora</name>
    <dbReference type="NCBI Taxonomy" id="1849047"/>
    <lineage>
        <taxon>Eukaryota</taxon>
        <taxon>Fungi</taxon>
        <taxon>Dikarya</taxon>
        <taxon>Ascomycota</taxon>
        <taxon>Pezizomycotina</taxon>
        <taxon>Leotiomycetes</taxon>
        <taxon>Helotiales</taxon>
        <taxon>Dermateaceae</taxon>
        <taxon>Coleophoma</taxon>
    </lineage>
</organism>
<accession>A0A3D8QPG8</accession>
<evidence type="ECO:0000313" key="2">
    <source>
        <dbReference type="Proteomes" id="UP000256645"/>
    </source>
</evidence>
<dbReference type="Proteomes" id="UP000256645">
    <property type="component" value="Unassembled WGS sequence"/>
</dbReference>
<gene>
    <name evidence="1" type="ORF">BP6252_11166</name>
</gene>
<protein>
    <submittedName>
        <fullName evidence="1">Uncharacterized protein</fullName>
    </submittedName>
</protein>
<proteinExistence type="predicted"/>
<keyword evidence="2" id="KW-1185">Reference proteome</keyword>
<sequence length="122" mass="13355">MELLGHAMHANRGTRSVMRHARHASDAAEHAASVQDTMPARSASLLTMPQKQPIITSTDAYHGAHIAHARGISAILISKQSPFDLLDAEKLNDRYSAWSENISDEWQPISVGVISLKNDETT</sequence>
<dbReference type="EMBL" id="PDLM01000013">
    <property type="protein sequence ID" value="RDW63621.1"/>
    <property type="molecule type" value="Genomic_DNA"/>
</dbReference>
<reference evidence="1 2" key="1">
    <citation type="journal article" date="2018" name="IMA Fungus">
        <title>IMA Genome-F 9: Draft genome sequence of Annulohypoxylon stygium, Aspergillus mulundensis, Berkeleyomyces basicola (syn. Thielaviopsis basicola), Ceratocystis smalleyi, two Cercospora beticola strains, Coleophoma cylindrospora, Fusarium fracticaudum, Phialophora cf. hyalina, and Morchella septimelata.</title>
        <authorList>
            <person name="Wingfield B.D."/>
            <person name="Bills G.F."/>
            <person name="Dong Y."/>
            <person name="Huang W."/>
            <person name="Nel W.J."/>
            <person name="Swalarsk-Parry B.S."/>
            <person name="Vaghefi N."/>
            <person name="Wilken P.M."/>
            <person name="An Z."/>
            <person name="de Beer Z.W."/>
            <person name="De Vos L."/>
            <person name="Chen L."/>
            <person name="Duong T.A."/>
            <person name="Gao Y."/>
            <person name="Hammerbacher A."/>
            <person name="Kikkert J.R."/>
            <person name="Li Y."/>
            <person name="Li H."/>
            <person name="Li K."/>
            <person name="Li Q."/>
            <person name="Liu X."/>
            <person name="Ma X."/>
            <person name="Naidoo K."/>
            <person name="Pethybridge S.J."/>
            <person name="Sun J."/>
            <person name="Steenkamp E.T."/>
            <person name="van der Nest M.A."/>
            <person name="van Wyk S."/>
            <person name="Wingfield M.J."/>
            <person name="Xiong C."/>
            <person name="Yue Q."/>
            <person name="Zhang X."/>
        </authorList>
    </citation>
    <scope>NUCLEOTIDE SEQUENCE [LARGE SCALE GENOMIC DNA]</scope>
    <source>
        <strain evidence="1 2">BP6252</strain>
    </source>
</reference>
<comment type="caution">
    <text evidence="1">The sequence shown here is derived from an EMBL/GenBank/DDBJ whole genome shotgun (WGS) entry which is preliminary data.</text>
</comment>